<evidence type="ECO:0000313" key="2">
    <source>
        <dbReference type="Proteomes" id="UP000796761"/>
    </source>
</evidence>
<sequence>MRQLKTVSEMIQDQCKKQVELQTTNLPRPRRPDSLMSSQNIMSKTYSIGNHEDYSRGRALALNNKAEIAILLENSQEATEAIKPWEGKMYPRVDGKKTSLPATAPPISGADSKISPVSRLDFLLGCWPRASIPIRHELEDGPQMNAVVNMNSNIQNSPPGKHYEY</sequence>
<dbReference type="EMBL" id="SWJQ01000536">
    <property type="protein sequence ID" value="TRZ13157.1"/>
    <property type="molecule type" value="Genomic_DNA"/>
</dbReference>
<proteinExistence type="predicted"/>
<reference evidence="1" key="1">
    <citation type="submission" date="2019-04" db="EMBL/GenBank/DDBJ databases">
        <title>Genome assembly of Zosterops borbonicus 15179.</title>
        <authorList>
            <person name="Leroy T."/>
            <person name="Anselmetti Y."/>
            <person name="Tilak M.-K."/>
            <person name="Nabholz B."/>
        </authorList>
    </citation>
    <scope>NUCLEOTIDE SEQUENCE</scope>
    <source>
        <strain evidence="1">HGM_15179</strain>
        <tissue evidence="1">Muscle</tissue>
    </source>
</reference>
<gene>
    <name evidence="1" type="ORF">HGM15179_013960</name>
</gene>
<comment type="caution">
    <text evidence="1">The sequence shown here is derived from an EMBL/GenBank/DDBJ whole genome shotgun (WGS) entry which is preliminary data.</text>
</comment>
<protein>
    <submittedName>
        <fullName evidence="1">Uncharacterized protein</fullName>
    </submittedName>
</protein>
<organism evidence="1 2">
    <name type="scientific">Zosterops borbonicus</name>
    <dbReference type="NCBI Taxonomy" id="364589"/>
    <lineage>
        <taxon>Eukaryota</taxon>
        <taxon>Metazoa</taxon>
        <taxon>Chordata</taxon>
        <taxon>Craniata</taxon>
        <taxon>Vertebrata</taxon>
        <taxon>Euteleostomi</taxon>
        <taxon>Archelosauria</taxon>
        <taxon>Archosauria</taxon>
        <taxon>Dinosauria</taxon>
        <taxon>Saurischia</taxon>
        <taxon>Theropoda</taxon>
        <taxon>Coelurosauria</taxon>
        <taxon>Aves</taxon>
        <taxon>Neognathae</taxon>
        <taxon>Neoaves</taxon>
        <taxon>Telluraves</taxon>
        <taxon>Australaves</taxon>
        <taxon>Passeriformes</taxon>
        <taxon>Sylvioidea</taxon>
        <taxon>Zosteropidae</taxon>
        <taxon>Zosterops</taxon>
    </lineage>
</organism>
<dbReference type="Proteomes" id="UP000796761">
    <property type="component" value="Unassembled WGS sequence"/>
</dbReference>
<keyword evidence="2" id="KW-1185">Reference proteome</keyword>
<dbReference type="AlphaFoldDB" id="A0A8K1LGN6"/>
<evidence type="ECO:0000313" key="1">
    <source>
        <dbReference type="EMBL" id="TRZ13157.1"/>
    </source>
</evidence>
<accession>A0A8K1LGN6</accession>
<name>A0A8K1LGN6_9PASS</name>